<sequence length="198" mass="21569">MALLAKFCSLLVAFLLGFRSAFEIKDKDIPGGRLADLRNARDRHSGLSIEDHAPAPTLTAPQKEGGVGFDEDHAVTAMKVKCQDDAEPAPESEVNMGRASYEEQEKSRNGEIRRKSRRNDFGEATGSERFWAYGAKSKASKDDDEPGKATVSYTLIQLATPNGGLRAKKDSNFDVEEGLNAPVAMIQPRRNACELLAG</sequence>
<feature type="compositionally biased region" description="Basic and acidic residues" evidence="1">
    <location>
        <begin position="100"/>
        <end position="121"/>
    </location>
</feature>
<dbReference type="EMBL" id="KL142396">
    <property type="protein sequence ID" value="KDR70648.1"/>
    <property type="molecule type" value="Genomic_DNA"/>
</dbReference>
<evidence type="ECO:0000313" key="3">
    <source>
        <dbReference type="EMBL" id="KDR70648.1"/>
    </source>
</evidence>
<feature type="region of interest" description="Disordered" evidence="1">
    <location>
        <begin position="46"/>
        <end position="66"/>
    </location>
</feature>
<evidence type="ECO:0000256" key="2">
    <source>
        <dbReference type="SAM" id="SignalP"/>
    </source>
</evidence>
<dbReference type="AlphaFoldDB" id="A0A067SV49"/>
<reference evidence="4" key="1">
    <citation type="journal article" date="2014" name="Proc. Natl. Acad. Sci. U.S.A.">
        <title>Extensive sampling of basidiomycete genomes demonstrates inadequacy of the white-rot/brown-rot paradigm for wood decay fungi.</title>
        <authorList>
            <person name="Riley R."/>
            <person name="Salamov A.A."/>
            <person name="Brown D.W."/>
            <person name="Nagy L.G."/>
            <person name="Floudas D."/>
            <person name="Held B.W."/>
            <person name="Levasseur A."/>
            <person name="Lombard V."/>
            <person name="Morin E."/>
            <person name="Otillar R."/>
            <person name="Lindquist E.A."/>
            <person name="Sun H."/>
            <person name="LaButti K.M."/>
            <person name="Schmutz J."/>
            <person name="Jabbour D."/>
            <person name="Luo H."/>
            <person name="Baker S.E."/>
            <person name="Pisabarro A.G."/>
            <person name="Walton J.D."/>
            <person name="Blanchette R.A."/>
            <person name="Henrissat B."/>
            <person name="Martin F."/>
            <person name="Cullen D."/>
            <person name="Hibbett D.S."/>
            <person name="Grigoriev I.V."/>
        </authorList>
    </citation>
    <scope>NUCLEOTIDE SEQUENCE [LARGE SCALE GENOMIC DNA]</scope>
    <source>
        <strain evidence="4">CBS 339.88</strain>
    </source>
</reference>
<feature type="region of interest" description="Disordered" evidence="1">
    <location>
        <begin position="84"/>
        <end position="121"/>
    </location>
</feature>
<protein>
    <submittedName>
        <fullName evidence="3">Uncharacterized protein</fullName>
    </submittedName>
</protein>
<evidence type="ECO:0000256" key="1">
    <source>
        <dbReference type="SAM" id="MobiDB-lite"/>
    </source>
</evidence>
<name>A0A067SV49_GALM3</name>
<evidence type="ECO:0000313" key="4">
    <source>
        <dbReference type="Proteomes" id="UP000027222"/>
    </source>
</evidence>
<dbReference type="Proteomes" id="UP000027222">
    <property type="component" value="Unassembled WGS sequence"/>
</dbReference>
<organism evidence="3 4">
    <name type="scientific">Galerina marginata (strain CBS 339.88)</name>
    <dbReference type="NCBI Taxonomy" id="685588"/>
    <lineage>
        <taxon>Eukaryota</taxon>
        <taxon>Fungi</taxon>
        <taxon>Dikarya</taxon>
        <taxon>Basidiomycota</taxon>
        <taxon>Agaricomycotina</taxon>
        <taxon>Agaricomycetes</taxon>
        <taxon>Agaricomycetidae</taxon>
        <taxon>Agaricales</taxon>
        <taxon>Agaricineae</taxon>
        <taxon>Strophariaceae</taxon>
        <taxon>Galerina</taxon>
    </lineage>
</organism>
<dbReference type="HOGENOM" id="CLU_1378219_0_0_1"/>
<keyword evidence="4" id="KW-1185">Reference proteome</keyword>
<feature type="signal peptide" evidence="2">
    <location>
        <begin position="1"/>
        <end position="21"/>
    </location>
</feature>
<keyword evidence="2" id="KW-0732">Signal</keyword>
<proteinExistence type="predicted"/>
<gene>
    <name evidence="3" type="ORF">GALMADRAFT_214397</name>
</gene>
<feature type="chain" id="PRO_5001649127" evidence="2">
    <location>
        <begin position="22"/>
        <end position="198"/>
    </location>
</feature>
<accession>A0A067SV49</accession>